<dbReference type="EMBL" id="JBCGBO010000006">
    <property type="protein sequence ID" value="KAK9192889.1"/>
    <property type="molecule type" value="Genomic_DNA"/>
</dbReference>
<feature type="transmembrane region" description="Helical" evidence="1">
    <location>
        <begin position="40"/>
        <end position="61"/>
    </location>
</feature>
<protein>
    <submittedName>
        <fullName evidence="2">Uncharacterized protein</fullName>
    </submittedName>
</protein>
<evidence type="ECO:0000256" key="1">
    <source>
        <dbReference type="SAM" id="Phobius"/>
    </source>
</evidence>
<dbReference type="Gene3D" id="1.25.40.10">
    <property type="entry name" value="Tetratricopeptide repeat domain"/>
    <property type="match status" value="1"/>
</dbReference>
<reference evidence="2 3" key="1">
    <citation type="submission" date="2024-05" db="EMBL/GenBank/DDBJ databases">
        <title>Haplotype-resolved chromosome-level genome assembly of Huyou (Citrus changshanensis).</title>
        <authorList>
            <person name="Miao C."/>
            <person name="Chen W."/>
            <person name="Wu Y."/>
            <person name="Wang L."/>
            <person name="Zhao S."/>
            <person name="Grierson D."/>
            <person name="Xu C."/>
            <person name="Chen K."/>
        </authorList>
    </citation>
    <scope>NUCLEOTIDE SEQUENCE [LARGE SCALE GENOMIC DNA]</scope>
    <source>
        <strain evidence="2">01-14</strain>
        <tissue evidence="2">Leaf</tissue>
    </source>
</reference>
<keyword evidence="1" id="KW-0812">Transmembrane</keyword>
<comment type="caution">
    <text evidence="2">The sequence shown here is derived from an EMBL/GenBank/DDBJ whole genome shotgun (WGS) entry which is preliminary data.</text>
</comment>
<name>A0AAP0M3F8_9ROSI</name>
<evidence type="ECO:0000313" key="3">
    <source>
        <dbReference type="Proteomes" id="UP001428341"/>
    </source>
</evidence>
<dbReference type="InterPro" id="IPR011990">
    <property type="entry name" value="TPR-like_helical_dom_sf"/>
</dbReference>
<gene>
    <name evidence="2" type="ORF">WN944_003582</name>
</gene>
<keyword evidence="1" id="KW-0472">Membrane</keyword>
<keyword evidence="3" id="KW-1185">Reference proteome</keyword>
<dbReference type="Proteomes" id="UP001428341">
    <property type="component" value="Unassembled WGS sequence"/>
</dbReference>
<sequence length="125" mass="14230">MTFLLPFVEENPFRAGKSKSPVAFDLESSSPSSLFPSSSFSSSPLCFLVFVFVCNLCLNWFRICADLRSLNGRTKVSWNVVLTGHARHVQSEEAMTSFSEMQWETRPCKFTFETLFGSMCKHFFS</sequence>
<dbReference type="AlphaFoldDB" id="A0AAP0M3F8"/>
<organism evidence="2 3">
    <name type="scientific">Citrus x changshan-huyou</name>
    <dbReference type="NCBI Taxonomy" id="2935761"/>
    <lineage>
        <taxon>Eukaryota</taxon>
        <taxon>Viridiplantae</taxon>
        <taxon>Streptophyta</taxon>
        <taxon>Embryophyta</taxon>
        <taxon>Tracheophyta</taxon>
        <taxon>Spermatophyta</taxon>
        <taxon>Magnoliopsida</taxon>
        <taxon>eudicotyledons</taxon>
        <taxon>Gunneridae</taxon>
        <taxon>Pentapetalae</taxon>
        <taxon>rosids</taxon>
        <taxon>malvids</taxon>
        <taxon>Sapindales</taxon>
        <taxon>Rutaceae</taxon>
        <taxon>Aurantioideae</taxon>
        <taxon>Citrus</taxon>
    </lineage>
</organism>
<evidence type="ECO:0000313" key="2">
    <source>
        <dbReference type="EMBL" id="KAK9192889.1"/>
    </source>
</evidence>
<proteinExistence type="predicted"/>
<accession>A0AAP0M3F8</accession>
<keyword evidence="1" id="KW-1133">Transmembrane helix</keyword>